<dbReference type="Pfam" id="PF00005">
    <property type="entry name" value="ABC_tran"/>
    <property type="match status" value="2"/>
</dbReference>
<dbReference type="CDD" id="cd03216">
    <property type="entry name" value="ABC_Carb_Monos_I"/>
    <property type="match status" value="1"/>
</dbReference>
<sequence>MSEMTKPLLEMQNVSKEYNGNPVLKDVNFTLKQGEVLGLVGENGAGKSTLMNILFGMDVIHQTGGYGGKVLIDGKEVKFASPLDALKAGIGMVHQEFSLLPGFTAAENILLNREPENKSVLSLVFGPRANTIDRKELQKKAIDAITKLGVSLDPDMLVQEMPVGHKQFTEISREISKSSIRLLVLDEPTAVLSEKEAEMLLKAIKNLSAQGISVIFITHRLQEIIDVCNKVIVMRDGRIIKELDAANTSITEMARLMVGRDVNAQSAMIEERPLSPEVVLSIKNLWVDMPGEVVKNVNLEVHKGEFLGIGGLAGQGKIGIPNGIMGLYPAGGSVELYGKPIQLNNPRACLDSSLAFVSEDRRGVGLLLDESLEWNVAFPAMQIQNKFLKQYLGGLIKWRDQEAIKNVTDKYIEQLQIKCTSSKQKAKELSGGNQQKICLAKSFALQPKLLFVSEPTRGIDIGAKALVLKALREYNRELGVTIVMVSSELEELRQCCDRIAIVTDGAISGILPASTPSEDFGILMVGKTGKEAM</sequence>
<accession>A0A9D9DYI2</accession>
<dbReference type="AlphaFoldDB" id="A0A9D9DYI2"/>
<dbReference type="InterPro" id="IPR017871">
    <property type="entry name" value="ABC_transporter-like_CS"/>
</dbReference>
<dbReference type="PROSITE" id="PS50893">
    <property type="entry name" value="ABC_TRANSPORTER_2"/>
    <property type="match status" value="2"/>
</dbReference>
<dbReference type="CDD" id="cd03215">
    <property type="entry name" value="ABC_Carb_Monos_II"/>
    <property type="match status" value="1"/>
</dbReference>
<dbReference type="PANTHER" id="PTHR43790:SF4">
    <property type="entry name" value="GUANOSINE IMPORT ATP-BINDING PROTEIN NUPO"/>
    <property type="match status" value="1"/>
</dbReference>
<comment type="caution">
    <text evidence="4">The sequence shown here is derived from an EMBL/GenBank/DDBJ whole genome shotgun (WGS) entry which is preliminary data.</text>
</comment>
<protein>
    <submittedName>
        <fullName evidence="4">Sugar ABC transporter ATP-binding protein</fullName>
    </submittedName>
</protein>
<evidence type="ECO:0000259" key="3">
    <source>
        <dbReference type="PROSITE" id="PS50893"/>
    </source>
</evidence>
<feature type="domain" description="ABC transporter" evidence="3">
    <location>
        <begin position="274"/>
        <end position="529"/>
    </location>
</feature>
<keyword evidence="1" id="KW-0547">Nucleotide-binding</keyword>
<feature type="domain" description="ABC transporter" evidence="3">
    <location>
        <begin position="9"/>
        <end position="261"/>
    </location>
</feature>
<reference evidence="4" key="1">
    <citation type="submission" date="2020-10" db="EMBL/GenBank/DDBJ databases">
        <authorList>
            <person name="Gilroy R."/>
        </authorList>
    </citation>
    <scope>NUCLEOTIDE SEQUENCE</scope>
    <source>
        <strain evidence="4">7293</strain>
    </source>
</reference>
<dbReference type="InterPro" id="IPR003593">
    <property type="entry name" value="AAA+_ATPase"/>
</dbReference>
<dbReference type="InterPro" id="IPR003439">
    <property type="entry name" value="ABC_transporter-like_ATP-bd"/>
</dbReference>
<dbReference type="GO" id="GO:0005524">
    <property type="term" value="F:ATP binding"/>
    <property type="evidence" value="ECO:0007669"/>
    <property type="project" value="UniProtKB-KW"/>
</dbReference>
<evidence type="ECO:0000256" key="2">
    <source>
        <dbReference type="ARBA" id="ARBA00022840"/>
    </source>
</evidence>
<organism evidence="4 5">
    <name type="scientific">Candidatus Ornithospirochaeta stercoripullorum</name>
    <dbReference type="NCBI Taxonomy" id="2840899"/>
    <lineage>
        <taxon>Bacteria</taxon>
        <taxon>Pseudomonadati</taxon>
        <taxon>Spirochaetota</taxon>
        <taxon>Spirochaetia</taxon>
        <taxon>Spirochaetales</taxon>
        <taxon>Spirochaetaceae</taxon>
        <taxon>Spirochaetaceae incertae sedis</taxon>
        <taxon>Candidatus Ornithospirochaeta</taxon>
    </lineage>
</organism>
<dbReference type="InterPro" id="IPR050107">
    <property type="entry name" value="ABC_carbohydrate_import_ATPase"/>
</dbReference>
<dbReference type="GO" id="GO:0016887">
    <property type="term" value="F:ATP hydrolysis activity"/>
    <property type="evidence" value="ECO:0007669"/>
    <property type="project" value="InterPro"/>
</dbReference>
<name>A0A9D9DYI2_9SPIO</name>
<proteinExistence type="predicted"/>
<gene>
    <name evidence="4" type="ORF">IAA97_02535</name>
</gene>
<dbReference type="Gene3D" id="3.40.50.300">
    <property type="entry name" value="P-loop containing nucleotide triphosphate hydrolases"/>
    <property type="match status" value="2"/>
</dbReference>
<reference evidence="4" key="2">
    <citation type="journal article" date="2021" name="PeerJ">
        <title>Extensive microbial diversity within the chicken gut microbiome revealed by metagenomics and culture.</title>
        <authorList>
            <person name="Gilroy R."/>
            <person name="Ravi A."/>
            <person name="Getino M."/>
            <person name="Pursley I."/>
            <person name="Horton D.L."/>
            <person name="Alikhan N.F."/>
            <person name="Baker D."/>
            <person name="Gharbi K."/>
            <person name="Hall N."/>
            <person name="Watson M."/>
            <person name="Adriaenssens E.M."/>
            <person name="Foster-Nyarko E."/>
            <person name="Jarju S."/>
            <person name="Secka A."/>
            <person name="Antonio M."/>
            <person name="Oren A."/>
            <person name="Chaudhuri R.R."/>
            <person name="La Ragione R."/>
            <person name="Hildebrand F."/>
            <person name="Pallen M.J."/>
        </authorList>
    </citation>
    <scope>NUCLEOTIDE SEQUENCE</scope>
    <source>
        <strain evidence="4">7293</strain>
    </source>
</reference>
<evidence type="ECO:0000313" key="4">
    <source>
        <dbReference type="EMBL" id="MBO8435843.1"/>
    </source>
</evidence>
<evidence type="ECO:0000313" key="5">
    <source>
        <dbReference type="Proteomes" id="UP000823615"/>
    </source>
</evidence>
<dbReference type="InterPro" id="IPR027417">
    <property type="entry name" value="P-loop_NTPase"/>
</dbReference>
<dbReference type="PROSITE" id="PS00211">
    <property type="entry name" value="ABC_TRANSPORTER_1"/>
    <property type="match status" value="1"/>
</dbReference>
<dbReference type="EMBL" id="JADIMT010000035">
    <property type="protein sequence ID" value="MBO8435843.1"/>
    <property type="molecule type" value="Genomic_DNA"/>
</dbReference>
<keyword evidence="2 4" id="KW-0067">ATP-binding</keyword>
<dbReference type="Proteomes" id="UP000823615">
    <property type="component" value="Unassembled WGS sequence"/>
</dbReference>
<dbReference type="PANTHER" id="PTHR43790">
    <property type="entry name" value="CARBOHYDRATE TRANSPORT ATP-BINDING PROTEIN MG119-RELATED"/>
    <property type="match status" value="1"/>
</dbReference>
<dbReference type="SUPFAM" id="SSF52540">
    <property type="entry name" value="P-loop containing nucleoside triphosphate hydrolases"/>
    <property type="match status" value="2"/>
</dbReference>
<evidence type="ECO:0000256" key="1">
    <source>
        <dbReference type="ARBA" id="ARBA00022741"/>
    </source>
</evidence>
<dbReference type="SMART" id="SM00382">
    <property type="entry name" value="AAA"/>
    <property type="match status" value="1"/>
</dbReference>